<feature type="compositionally biased region" description="Low complexity" evidence="1">
    <location>
        <begin position="288"/>
        <end position="302"/>
    </location>
</feature>
<evidence type="ECO:0000313" key="3">
    <source>
        <dbReference type="Proteomes" id="UP001313282"/>
    </source>
</evidence>
<dbReference type="EMBL" id="JAVHNR010000005">
    <property type="protein sequence ID" value="KAK6342833.1"/>
    <property type="molecule type" value="Genomic_DNA"/>
</dbReference>
<organism evidence="2 3">
    <name type="scientific">Orbilia javanica</name>
    <dbReference type="NCBI Taxonomy" id="47235"/>
    <lineage>
        <taxon>Eukaryota</taxon>
        <taxon>Fungi</taxon>
        <taxon>Dikarya</taxon>
        <taxon>Ascomycota</taxon>
        <taxon>Pezizomycotina</taxon>
        <taxon>Orbiliomycetes</taxon>
        <taxon>Orbiliales</taxon>
        <taxon>Orbiliaceae</taxon>
        <taxon>Orbilia</taxon>
    </lineage>
</organism>
<evidence type="ECO:0000313" key="2">
    <source>
        <dbReference type="EMBL" id="KAK6342833.1"/>
    </source>
</evidence>
<dbReference type="Proteomes" id="UP001313282">
    <property type="component" value="Unassembled WGS sequence"/>
</dbReference>
<evidence type="ECO:0000256" key="1">
    <source>
        <dbReference type="SAM" id="MobiDB-lite"/>
    </source>
</evidence>
<proteinExistence type="predicted"/>
<feature type="region of interest" description="Disordered" evidence="1">
    <location>
        <begin position="280"/>
        <end position="310"/>
    </location>
</feature>
<sequence length="310" mass="36119">MSDQAHENFLDVGMNCSGDIHNEPAPSDSNSDGIILDLGNHHEWSVSMRGLLEDKGWDKFLETPWHDGMEGDTDIWLAYEVPAMVVYNPFTGELEPLHPCSEDKMSEALSRRQCTAYILGHVKDTLRSSIDTRQEDPYTVWRGIEEFWNLKDFEDQIIRRWCRETLENMFLGNEQSIEDYIENAMKQYVDLHKFGGSMSSQEFIDCVTEGLWVDYICVTEKWNTEWLRMQGLVPTGVDRPFEERLRELKEQLEAREKVLLQEKVERDRIWLLEWEREKAEREAAKTPDGSSSGWSFDGDSPSISIYFDSP</sequence>
<protein>
    <submittedName>
        <fullName evidence="2">Uncharacterized protein</fullName>
    </submittedName>
</protein>
<reference evidence="2 3" key="1">
    <citation type="submission" date="2019-10" db="EMBL/GenBank/DDBJ databases">
        <authorList>
            <person name="Palmer J.M."/>
        </authorList>
    </citation>
    <scope>NUCLEOTIDE SEQUENCE [LARGE SCALE GENOMIC DNA]</scope>
    <source>
        <strain evidence="2 3">TWF718</strain>
    </source>
</reference>
<keyword evidence="3" id="KW-1185">Reference proteome</keyword>
<dbReference type="AlphaFoldDB" id="A0AAN8NTV1"/>
<gene>
    <name evidence="2" type="ORF">TWF718_008216</name>
</gene>
<accession>A0AAN8NTV1</accession>
<comment type="caution">
    <text evidence="2">The sequence shown here is derived from an EMBL/GenBank/DDBJ whole genome shotgun (WGS) entry which is preliminary data.</text>
</comment>
<name>A0AAN8NTV1_9PEZI</name>